<evidence type="ECO:0000313" key="1">
    <source>
        <dbReference type="EMBL" id="MDN7125208.1"/>
    </source>
</evidence>
<name>A0AAW7R262_9GAMM</name>
<gene>
    <name evidence="1" type="ORF">J6I90_09975</name>
</gene>
<organism evidence="1 2">
    <name type="scientific">Pseudidiomarina terrestris</name>
    <dbReference type="NCBI Taxonomy" id="2820060"/>
    <lineage>
        <taxon>Bacteria</taxon>
        <taxon>Pseudomonadati</taxon>
        <taxon>Pseudomonadota</taxon>
        <taxon>Gammaproteobacteria</taxon>
        <taxon>Alteromonadales</taxon>
        <taxon>Idiomarinaceae</taxon>
        <taxon>Pseudidiomarina</taxon>
    </lineage>
</organism>
<dbReference type="Proteomes" id="UP001169492">
    <property type="component" value="Unassembled WGS sequence"/>
</dbReference>
<comment type="caution">
    <text evidence="1">The sequence shown here is derived from an EMBL/GenBank/DDBJ whole genome shotgun (WGS) entry which is preliminary data.</text>
</comment>
<dbReference type="AlphaFoldDB" id="A0AAW7R262"/>
<reference evidence="1 2" key="1">
    <citation type="submission" date="2021-03" db="EMBL/GenBank/DDBJ databases">
        <title>Pseudidiomarina terrestris, a new bacterium isolated from saline soil.</title>
        <authorList>
            <person name="Galisteo C."/>
            <person name="De La Haba R."/>
            <person name="Sanchez-Porro C."/>
            <person name="Ventosa A."/>
        </authorList>
    </citation>
    <scope>NUCLEOTIDE SEQUENCE [LARGE SCALE GENOMIC DNA]</scope>
    <source>
        <strain evidence="1 2">1APP75-32.1</strain>
    </source>
</reference>
<sequence>MVNVFEREFEVWNQREASTEELELSLTETGKPIFKMRDGLLYTLGSHSQAAEHILNVVTDRELEDFVEEALKASNPYKELRRCMPSKTPKSISNYQRNYTKFDSTQVTADINSIGCKLSSGTTLFHGGSWPKGEIESFTTTRPLSTSFCPQVALNNALCSGKAYDADQVQLFVLRVKNPQSNVFVFRSSGSQLGHEKEVLFASGAVLTLREKSMVRDDFVVNKVEEVTTKLLEKKVPAYVLKLDIS</sequence>
<proteinExistence type="predicted"/>
<protein>
    <submittedName>
        <fullName evidence="1">Uncharacterized protein</fullName>
    </submittedName>
</protein>
<accession>A0AAW7R262</accession>
<dbReference type="EMBL" id="JAGGJB010000005">
    <property type="protein sequence ID" value="MDN7125208.1"/>
    <property type="molecule type" value="Genomic_DNA"/>
</dbReference>
<dbReference type="RefSeq" id="WP_301774883.1">
    <property type="nucleotide sequence ID" value="NZ_JAGGJB010000005.1"/>
</dbReference>
<evidence type="ECO:0000313" key="2">
    <source>
        <dbReference type="Proteomes" id="UP001169492"/>
    </source>
</evidence>